<dbReference type="Pfam" id="PF02388">
    <property type="entry name" value="FemAB"/>
    <property type="match status" value="1"/>
</dbReference>
<reference evidence="7 8" key="1">
    <citation type="submission" date="2018-11" db="EMBL/GenBank/DDBJ databases">
        <title>Multidrug-resistant genes are associated with an 42-kb island TGI1 carrying a complex class 1 integron in a Trueperella pyogenes.</title>
        <authorList>
            <person name="Dong W."/>
        </authorList>
    </citation>
    <scope>NUCLEOTIDE SEQUENCE [LARGE SCALE GENOMIC DNA]</scope>
    <source>
        <strain evidence="7 8">TP4</strain>
    </source>
</reference>
<evidence type="ECO:0000313" key="7">
    <source>
        <dbReference type="EMBL" id="AZR07082.1"/>
    </source>
</evidence>
<comment type="similarity">
    <text evidence="1">Belongs to the FemABX family.</text>
</comment>
<dbReference type="GO" id="GO:0071555">
    <property type="term" value="P:cell wall organization"/>
    <property type="evidence" value="ECO:0007669"/>
    <property type="project" value="UniProtKB-KW"/>
</dbReference>
<keyword evidence="6" id="KW-0961">Cell wall biogenesis/degradation</keyword>
<dbReference type="GO" id="GO:0009252">
    <property type="term" value="P:peptidoglycan biosynthetic process"/>
    <property type="evidence" value="ECO:0007669"/>
    <property type="project" value="UniProtKB-KW"/>
</dbReference>
<sequence>MDIMNFFLEVIDSGTYEDFIASHSPRLFLPQTPEYVRARANRGGNMRLFGLFQKQPDASTALRGVAAVYFQPWRKFFKRALVTYGPLVDDAQDTNLIGEFARQLANCLKKDKKTLTVRINPLVPRAFYDDIEVTGENPQGSELMNALEAAGFTRIRQEFYEKPDVQIRFIYTKDLEGMSFEDALSTLAKGLRRRFRAEGRYGIDVRFVGADRFEDFLHLYELTAERNSMTDLSGSSISLYKDLMEQFGPERSILCIAYYSASRHLEQIHSERKDISARREIVAARKETKAQIRELAELDKAEEALRTQADIAKEFAAKNGDEVPVNSALGFVTGDELLLLLGAMNKEYHSILRDYPVERALFKWACDHRIKVYNTFGISGIFDESAPDGNILRFKQWLNGNVEEFIGSFEKILHPAIAKVVGVEV</sequence>
<evidence type="ECO:0000256" key="1">
    <source>
        <dbReference type="ARBA" id="ARBA00009943"/>
    </source>
</evidence>
<dbReference type="Gene3D" id="3.40.630.30">
    <property type="match status" value="2"/>
</dbReference>
<dbReference type="SUPFAM" id="SSF55729">
    <property type="entry name" value="Acyl-CoA N-acyltransferases (Nat)"/>
    <property type="match status" value="2"/>
</dbReference>
<proteinExistence type="inferred from homology"/>
<dbReference type="GO" id="GO:0016755">
    <property type="term" value="F:aminoacyltransferase activity"/>
    <property type="evidence" value="ECO:0007669"/>
    <property type="project" value="InterPro"/>
</dbReference>
<dbReference type="PANTHER" id="PTHR36174:SF1">
    <property type="entry name" value="LIPID II:GLYCINE GLYCYLTRANSFERASE"/>
    <property type="match status" value="1"/>
</dbReference>
<evidence type="ECO:0000256" key="6">
    <source>
        <dbReference type="ARBA" id="ARBA00023316"/>
    </source>
</evidence>
<gene>
    <name evidence="7" type="ORF">EBQ10_07105</name>
</gene>
<evidence type="ECO:0000256" key="5">
    <source>
        <dbReference type="ARBA" id="ARBA00023315"/>
    </source>
</evidence>
<dbReference type="Proteomes" id="UP000275951">
    <property type="component" value="Chromosome"/>
</dbReference>
<dbReference type="AlphaFoldDB" id="A0A3S9QM99"/>
<keyword evidence="3" id="KW-0133">Cell shape</keyword>
<dbReference type="EMBL" id="CP033905">
    <property type="protein sequence ID" value="AZR07082.1"/>
    <property type="molecule type" value="Genomic_DNA"/>
</dbReference>
<dbReference type="InterPro" id="IPR016181">
    <property type="entry name" value="Acyl_CoA_acyltransferase"/>
</dbReference>
<dbReference type="Gene3D" id="1.20.58.90">
    <property type="match status" value="1"/>
</dbReference>
<protein>
    <submittedName>
        <fullName evidence="7">Peptidoglycan bridge formation glycyltransferase FemA/FemB family protein</fullName>
    </submittedName>
</protein>
<name>A0A3S9QM99_9ACTO</name>
<evidence type="ECO:0000256" key="4">
    <source>
        <dbReference type="ARBA" id="ARBA00022984"/>
    </source>
</evidence>
<evidence type="ECO:0000313" key="8">
    <source>
        <dbReference type="Proteomes" id="UP000275951"/>
    </source>
</evidence>
<keyword evidence="4" id="KW-0573">Peptidoglycan synthesis</keyword>
<keyword evidence="2 7" id="KW-0808">Transferase</keyword>
<dbReference type="InterPro" id="IPR050644">
    <property type="entry name" value="PG_Glycine_Bridge_Synth"/>
</dbReference>
<evidence type="ECO:0000256" key="3">
    <source>
        <dbReference type="ARBA" id="ARBA00022960"/>
    </source>
</evidence>
<dbReference type="GO" id="GO:0008360">
    <property type="term" value="P:regulation of cell shape"/>
    <property type="evidence" value="ECO:0007669"/>
    <property type="project" value="UniProtKB-KW"/>
</dbReference>
<dbReference type="PANTHER" id="PTHR36174">
    <property type="entry name" value="LIPID II:GLYCINE GLYCYLTRANSFERASE"/>
    <property type="match status" value="1"/>
</dbReference>
<dbReference type="InterPro" id="IPR003447">
    <property type="entry name" value="FEMABX"/>
</dbReference>
<accession>A0A3S9QM99</accession>
<organism evidence="7 8">
    <name type="scientific">Trueperella pyogenes</name>
    <dbReference type="NCBI Taxonomy" id="1661"/>
    <lineage>
        <taxon>Bacteria</taxon>
        <taxon>Bacillati</taxon>
        <taxon>Actinomycetota</taxon>
        <taxon>Actinomycetes</taxon>
        <taxon>Actinomycetales</taxon>
        <taxon>Actinomycetaceae</taxon>
        <taxon>Trueperella</taxon>
    </lineage>
</organism>
<dbReference type="PROSITE" id="PS51191">
    <property type="entry name" value="FEMABX"/>
    <property type="match status" value="1"/>
</dbReference>
<keyword evidence="5" id="KW-0012">Acyltransferase</keyword>
<evidence type="ECO:0000256" key="2">
    <source>
        <dbReference type="ARBA" id="ARBA00022679"/>
    </source>
</evidence>